<evidence type="ECO:0000313" key="3">
    <source>
        <dbReference type="EMBL" id="CAG8462934.1"/>
    </source>
</evidence>
<organism evidence="3 4">
    <name type="scientific">Dentiscutata erythropus</name>
    <dbReference type="NCBI Taxonomy" id="1348616"/>
    <lineage>
        <taxon>Eukaryota</taxon>
        <taxon>Fungi</taxon>
        <taxon>Fungi incertae sedis</taxon>
        <taxon>Mucoromycota</taxon>
        <taxon>Glomeromycotina</taxon>
        <taxon>Glomeromycetes</taxon>
        <taxon>Diversisporales</taxon>
        <taxon>Gigasporaceae</taxon>
        <taxon>Dentiscutata</taxon>
    </lineage>
</organism>
<feature type="signal peptide" evidence="2">
    <location>
        <begin position="1"/>
        <end position="22"/>
    </location>
</feature>
<dbReference type="AlphaFoldDB" id="A0A9N8YXW5"/>
<keyword evidence="1" id="KW-0472">Membrane</keyword>
<name>A0A9N8YXW5_9GLOM</name>
<sequence length="86" mass="9741">MADKILAKILILLSIIISEVTASPTASELFNFSITEYVPYIIITVLLIITLMVFHFAKWVHIKNKIIAELHVFSIVSDMSYVDNCL</sequence>
<keyword evidence="4" id="KW-1185">Reference proteome</keyword>
<evidence type="ECO:0000313" key="4">
    <source>
        <dbReference type="Proteomes" id="UP000789405"/>
    </source>
</evidence>
<keyword evidence="2" id="KW-0732">Signal</keyword>
<protein>
    <submittedName>
        <fullName evidence="3">11461_t:CDS:1</fullName>
    </submittedName>
</protein>
<evidence type="ECO:0000256" key="1">
    <source>
        <dbReference type="SAM" id="Phobius"/>
    </source>
</evidence>
<proteinExistence type="predicted"/>
<dbReference type="Proteomes" id="UP000789405">
    <property type="component" value="Unassembled WGS sequence"/>
</dbReference>
<keyword evidence="1" id="KW-1133">Transmembrane helix</keyword>
<comment type="caution">
    <text evidence="3">The sequence shown here is derived from an EMBL/GenBank/DDBJ whole genome shotgun (WGS) entry which is preliminary data.</text>
</comment>
<dbReference type="OrthoDB" id="2427799at2759"/>
<feature type="transmembrane region" description="Helical" evidence="1">
    <location>
        <begin position="38"/>
        <end position="57"/>
    </location>
</feature>
<evidence type="ECO:0000256" key="2">
    <source>
        <dbReference type="SAM" id="SignalP"/>
    </source>
</evidence>
<dbReference type="EMBL" id="CAJVPY010000288">
    <property type="protein sequence ID" value="CAG8462934.1"/>
    <property type="molecule type" value="Genomic_DNA"/>
</dbReference>
<feature type="chain" id="PRO_5040148692" evidence="2">
    <location>
        <begin position="23"/>
        <end position="86"/>
    </location>
</feature>
<accession>A0A9N8YXW5</accession>
<gene>
    <name evidence="3" type="ORF">DERYTH_LOCUS1093</name>
</gene>
<keyword evidence="1" id="KW-0812">Transmembrane</keyword>
<reference evidence="3" key="1">
    <citation type="submission" date="2021-06" db="EMBL/GenBank/DDBJ databases">
        <authorList>
            <person name="Kallberg Y."/>
            <person name="Tangrot J."/>
            <person name="Rosling A."/>
        </authorList>
    </citation>
    <scope>NUCLEOTIDE SEQUENCE</scope>
    <source>
        <strain evidence="3">MA453B</strain>
    </source>
</reference>